<feature type="compositionally biased region" description="Basic and acidic residues" evidence="5">
    <location>
        <begin position="418"/>
        <end position="438"/>
    </location>
</feature>
<evidence type="ECO:0000256" key="1">
    <source>
        <dbReference type="ARBA" id="ARBA00004141"/>
    </source>
</evidence>
<evidence type="ECO:0008006" key="11">
    <source>
        <dbReference type="Google" id="ProtNLM"/>
    </source>
</evidence>
<comment type="caution">
    <text evidence="9">The sequence shown here is derived from an EMBL/GenBank/DDBJ whole genome shotgun (WGS) entry which is preliminary data.</text>
</comment>
<feature type="domain" description="TM7S3/TM198-like" evidence="8">
    <location>
        <begin position="57"/>
        <end position="264"/>
    </location>
</feature>
<dbReference type="OrthoDB" id="102260at2759"/>
<feature type="transmembrane region" description="Helical" evidence="6">
    <location>
        <begin position="49"/>
        <end position="70"/>
    </location>
</feature>
<dbReference type="InterPro" id="IPR025256">
    <property type="entry name" value="TM7S3/TM198-like_dom"/>
</dbReference>
<dbReference type="Pfam" id="PF13886">
    <property type="entry name" value="TM7S3_TM198"/>
    <property type="match status" value="1"/>
</dbReference>
<feature type="region of interest" description="Disordered" evidence="5">
    <location>
        <begin position="378"/>
        <end position="458"/>
    </location>
</feature>
<keyword evidence="2 6" id="KW-0812">Transmembrane</keyword>
<feature type="domain" description="ABC1 atypical kinase-like" evidence="7">
    <location>
        <begin position="918"/>
        <end position="988"/>
    </location>
</feature>
<evidence type="ECO:0000313" key="9">
    <source>
        <dbReference type="EMBL" id="KAG9665643.1"/>
    </source>
</evidence>
<gene>
    <name evidence="9" type="ORF">KCU76_g18308</name>
</gene>
<protein>
    <recommendedName>
        <fullName evidence="11">Protein kinase domain-containing protein</fullName>
    </recommendedName>
</protein>
<organism evidence="9 10">
    <name type="scientific">Aureobasidium melanogenum</name>
    <name type="common">Aureobasidium pullulans var. melanogenum</name>
    <dbReference type="NCBI Taxonomy" id="46634"/>
    <lineage>
        <taxon>Eukaryota</taxon>
        <taxon>Fungi</taxon>
        <taxon>Dikarya</taxon>
        <taxon>Ascomycota</taxon>
        <taxon>Pezizomycotina</taxon>
        <taxon>Dothideomycetes</taxon>
        <taxon>Dothideomycetidae</taxon>
        <taxon>Dothideales</taxon>
        <taxon>Saccotheciaceae</taxon>
        <taxon>Aureobasidium</taxon>
    </lineage>
</organism>
<feature type="transmembrane region" description="Helical" evidence="6">
    <location>
        <begin position="250"/>
        <end position="268"/>
    </location>
</feature>
<feature type="region of interest" description="Disordered" evidence="5">
    <location>
        <begin position="557"/>
        <end position="585"/>
    </location>
</feature>
<dbReference type="Proteomes" id="UP000779574">
    <property type="component" value="Unassembled WGS sequence"/>
</dbReference>
<dbReference type="InterPro" id="IPR004147">
    <property type="entry name" value="ABC1_dom"/>
</dbReference>
<feature type="compositionally biased region" description="Low complexity" evidence="5">
    <location>
        <begin position="398"/>
        <end position="407"/>
    </location>
</feature>
<reference evidence="9" key="2">
    <citation type="submission" date="2021-08" db="EMBL/GenBank/DDBJ databases">
        <authorList>
            <person name="Gostincar C."/>
            <person name="Sun X."/>
            <person name="Song Z."/>
            <person name="Gunde-Cimerman N."/>
        </authorList>
    </citation>
    <scope>NUCLEOTIDE SEQUENCE</scope>
    <source>
        <strain evidence="9">EXF-9911</strain>
    </source>
</reference>
<reference evidence="9" key="1">
    <citation type="journal article" date="2021" name="J Fungi (Basel)">
        <title>Virulence traits and population genomics of the black yeast Aureobasidium melanogenum.</title>
        <authorList>
            <person name="Cernosa A."/>
            <person name="Sun X."/>
            <person name="Gostincar C."/>
            <person name="Fang C."/>
            <person name="Gunde-Cimerman N."/>
            <person name="Song Z."/>
        </authorList>
    </citation>
    <scope>NUCLEOTIDE SEQUENCE</scope>
    <source>
        <strain evidence="9">EXF-9911</strain>
    </source>
</reference>
<feature type="compositionally biased region" description="Basic and acidic residues" evidence="5">
    <location>
        <begin position="278"/>
        <end position="289"/>
    </location>
</feature>
<evidence type="ECO:0000256" key="4">
    <source>
        <dbReference type="ARBA" id="ARBA00023136"/>
    </source>
</evidence>
<feature type="transmembrane region" description="Helical" evidence="6">
    <location>
        <begin position="141"/>
        <end position="161"/>
    </location>
</feature>
<dbReference type="Gene3D" id="1.10.510.10">
    <property type="entry name" value="Transferase(Phosphotransferase) domain 1"/>
    <property type="match status" value="1"/>
</dbReference>
<dbReference type="InterPro" id="IPR011009">
    <property type="entry name" value="Kinase-like_dom_sf"/>
</dbReference>
<proteinExistence type="predicted"/>
<feature type="transmembrane region" description="Helical" evidence="6">
    <location>
        <begin position="167"/>
        <end position="185"/>
    </location>
</feature>
<feature type="transmembrane region" description="Helical" evidence="6">
    <location>
        <begin position="77"/>
        <end position="99"/>
    </location>
</feature>
<evidence type="ECO:0000256" key="6">
    <source>
        <dbReference type="SAM" id="Phobius"/>
    </source>
</evidence>
<sequence length="1020" mass="113631">MTSFNTTSGLNSTIGFNATTGFNATDGLNTTAISPASSTRDGLPLHPRLTPAFGVAGALLIMTGCAYACASIHFMRLYMFLSCAYLASICIAVLIVYVMSVPDGNISNGVQGAYLVATVLPGIILGAVLSQYVQWLAKRSGCIVGGFCIAMWIEVLSPGGLITSSSMLALFIALVCLAALAPSFLKKTKEPAYMICSAFSGTTALVLGIDCYSRAGLKEFWVYTWQFHRVKLFGFGTATYPLTRGIKAEIGMIPVLFALAMVFQGKLFKPIRRRKQEKSAVDAEHREEVEKEEIDTGRAVQENVDRERAAWEERYREPEKKKPVVEQRQVYPPSPSKNSHKLHSAASFILDKLKPDTHNSATTSDREQHPDEIRPVETSIENTEAAADDPQTQRPQSPRRYPSLRPTSYPPPPIVPQMDDRCDTSSDMLEDHARHVESDQDAAGTEFSIQPSNQNEDEENISVAVKLFRQKIPQQPLEEDETNEKHQPPLDQEAKNEPLQYAHHGPKNLDMGEVLDDCDHDGPSKHLSGLATISREEIVNRTLEWRTTVIQAELNSRPSSAHSYDANNEPSVWSGFEGTHTTDDTSERLESQKTAVPQPLQHGLSRGSAIKQNKRSFRRVSTIKGKAAMIPAPVKSARVKERNSSLPMLNTAPTLLDNPAFTITDMDEGYIVHSSNLFGDPPHYMIVWHAGTQYSIRIPLDDLVGTEFLSTYEGLLAELNEKDENDLPKNLPFEIFKALQQLVWKTCMPVSEAYANTDPSKPESLQGFIQPPTVHIALSKDARVEGGVVGKVIGDVSSNYPWDTSRAAQANDHITNSYCWDAAPVPKQDLRLSPAVQTFQASELFVTRKAIKAGPMRQVHTTTGTMFFFKPRLDLMVPEFDREVSVLGEITRFRLNRTLKVSPFKGLVLLDNRLVAGMLFEWLEGWPLAEHPELSNLSFHKLWQEQVEATVKELHRHKVVWGDVNVHNIFIDANNDAWVIDFGGNCNVQFVDEELKETYEGDIQGLHRIFEEWISAMGKL</sequence>
<name>A0A9P8DYJ2_AURME</name>
<evidence type="ECO:0000259" key="8">
    <source>
        <dbReference type="Pfam" id="PF13886"/>
    </source>
</evidence>
<dbReference type="PANTHER" id="PTHR39469:SF1">
    <property type="entry name" value="DUF4203 DOMAIN-CONTAINING PROTEIN"/>
    <property type="match status" value="1"/>
</dbReference>
<feature type="region of interest" description="Disordered" evidence="5">
    <location>
        <begin position="278"/>
        <end position="341"/>
    </location>
</feature>
<dbReference type="EMBL" id="JAHFXF010001590">
    <property type="protein sequence ID" value="KAG9665643.1"/>
    <property type="molecule type" value="Genomic_DNA"/>
</dbReference>
<evidence type="ECO:0000256" key="3">
    <source>
        <dbReference type="ARBA" id="ARBA00022989"/>
    </source>
</evidence>
<dbReference type="SUPFAM" id="SSF56112">
    <property type="entry name" value="Protein kinase-like (PK-like)"/>
    <property type="match status" value="1"/>
</dbReference>
<evidence type="ECO:0000259" key="7">
    <source>
        <dbReference type="Pfam" id="PF03109"/>
    </source>
</evidence>
<dbReference type="AlphaFoldDB" id="A0A9P8DYJ2"/>
<feature type="non-terminal residue" evidence="9">
    <location>
        <position position="1020"/>
    </location>
</feature>
<feature type="compositionally biased region" description="Basic and acidic residues" evidence="5">
    <location>
        <begin position="303"/>
        <end position="325"/>
    </location>
</feature>
<keyword evidence="3 6" id="KW-1133">Transmembrane helix</keyword>
<dbReference type="Pfam" id="PF03109">
    <property type="entry name" value="ABC1"/>
    <property type="match status" value="1"/>
</dbReference>
<dbReference type="PANTHER" id="PTHR39469">
    <property type="entry name" value="CHROMOSOME 1, WHOLE GENOME SHOTGUN SEQUENCE"/>
    <property type="match status" value="1"/>
</dbReference>
<accession>A0A9P8DYJ2</accession>
<comment type="subcellular location">
    <subcellularLocation>
        <location evidence="1">Membrane</location>
        <topology evidence="1">Multi-pass membrane protein</topology>
    </subcellularLocation>
</comment>
<evidence type="ECO:0000313" key="10">
    <source>
        <dbReference type="Proteomes" id="UP000779574"/>
    </source>
</evidence>
<keyword evidence="4 6" id="KW-0472">Membrane</keyword>
<feature type="compositionally biased region" description="Polar residues" evidence="5">
    <location>
        <begin position="557"/>
        <end position="571"/>
    </location>
</feature>
<dbReference type="GO" id="GO:0016020">
    <property type="term" value="C:membrane"/>
    <property type="evidence" value="ECO:0007669"/>
    <property type="project" value="UniProtKB-SubCell"/>
</dbReference>
<evidence type="ECO:0000256" key="2">
    <source>
        <dbReference type="ARBA" id="ARBA00022692"/>
    </source>
</evidence>
<feature type="transmembrane region" description="Helical" evidence="6">
    <location>
        <begin position="111"/>
        <end position="129"/>
    </location>
</feature>
<evidence type="ECO:0000256" key="5">
    <source>
        <dbReference type="SAM" id="MobiDB-lite"/>
    </source>
</evidence>